<dbReference type="RefSeq" id="WP_002460839.1">
    <property type="nucleotide sequence ID" value="NZ_AP021848.1"/>
</dbReference>
<evidence type="ECO:0000313" key="13">
    <source>
        <dbReference type="Proteomes" id="UP000070063"/>
    </source>
</evidence>
<dbReference type="Pfam" id="PF00005">
    <property type="entry name" value="ABC_tran"/>
    <property type="match status" value="1"/>
</dbReference>
<dbReference type="InterPro" id="IPR003439">
    <property type="entry name" value="ABC_transporter-like_ATP-bd"/>
</dbReference>
<comment type="caution">
    <text evidence="12">The sequence shown here is derived from an EMBL/GenBank/DDBJ whole genome shotgun (WGS) entry which is preliminary data.</text>
</comment>
<evidence type="ECO:0000256" key="2">
    <source>
        <dbReference type="ARBA" id="ARBA00005417"/>
    </source>
</evidence>
<keyword evidence="5" id="KW-0997">Cell inner membrane</keyword>
<dbReference type="InterPro" id="IPR003593">
    <property type="entry name" value="AAA+_ATPase"/>
</dbReference>
<reference evidence="11 13" key="1">
    <citation type="submission" date="2016-01" db="EMBL/GenBank/DDBJ databases">
        <authorList>
            <person name="Mitreva M."/>
            <person name="Pepin K.H."/>
            <person name="Mihindukulasuriya K.A."/>
            <person name="Fulton R."/>
            <person name="Fronick C."/>
            <person name="O'Laughlin M."/>
            <person name="Miner T."/>
            <person name="Herter B."/>
            <person name="Rosa B.A."/>
            <person name="Cordes M."/>
            <person name="Tomlinson C."/>
            <person name="Wollam A."/>
            <person name="Palsikar V.B."/>
            <person name="Mardis E.R."/>
            <person name="Wilson R.K."/>
        </authorList>
    </citation>
    <scope>NUCLEOTIDE SEQUENCE [LARGE SCALE GENOMIC DNA]</scope>
    <source>
        <strain evidence="11 13">MJR7738</strain>
    </source>
</reference>
<evidence type="ECO:0000256" key="9">
    <source>
        <dbReference type="ARBA" id="ARBA00023136"/>
    </source>
</evidence>
<keyword evidence="9" id="KW-0472">Membrane</keyword>
<proteinExistence type="inferred from homology"/>
<evidence type="ECO:0000256" key="3">
    <source>
        <dbReference type="ARBA" id="ARBA00022448"/>
    </source>
</evidence>
<dbReference type="STRING" id="28035.B6N84_00555"/>
<dbReference type="EMBL" id="LRQI01000003">
    <property type="protein sequence ID" value="KXA40544.1"/>
    <property type="molecule type" value="Genomic_DNA"/>
</dbReference>
<dbReference type="CDD" id="cd03257">
    <property type="entry name" value="ABC_NikE_OppD_transporters"/>
    <property type="match status" value="1"/>
</dbReference>
<dbReference type="EMBL" id="SCHB01000003">
    <property type="protein sequence ID" value="TBW72552.1"/>
    <property type="molecule type" value="Genomic_DNA"/>
</dbReference>
<dbReference type="PROSITE" id="PS00211">
    <property type="entry name" value="ABC_TRANSPORTER_1"/>
    <property type="match status" value="1"/>
</dbReference>
<evidence type="ECO:0000313" key="14">
    <source>
        <dbReference type="Proteomes" id="UP000293637"/>
    </source>
</evidence>
<evidence type="ECO:0000259" key="10">
    <source>
        <dbReference type="PROSITE" id="PS50893"/>
    </source>
</evidence>
<dbReference type="NCBIfam" id="NF047578">
    <property type="entry name" value="opine_ATP_CntD"/>
    <property type="match status" value="1"/>
</dbReference>
<evidence type="ECO:0000256" key="7">
    <source>
        <dbReference type="ARBA" id="ARBA00022840"/>
    </source>
</evidence>
<dbReference type="InterPro" id="IPR017871">
    <property type="entry name" value="ABC_transporter-like_CS"/>
</dbReference>
<dbReference type="Gene3D" id="3.40.50.300">
    <property type="entry name" value="P-loop containing nucleotide triphosphate hydrolases"/>
    <property type="match status" value="1"/>
</dbReference>
<dbReference type="InterPro" id="IPR027417">
    <property type="entry name" value="P-loop_NTPase"/>
</dbReference>
<comment type="similarity">
    <text evidence="2">Belongs to the ABC transporter superfamily.</text>
</comment>
<protein>
    <submittedName>
        <fullName evidence="12">ABC transporter ATP-binding protein</fullName>
    </submittedName>
    <submittedName>
        <fullName evidence="11">Oligopeptide transport ATP-binding protein OppD family protein</fullName>
    </submittedName>
</protein>
<evidence type="ECO:0000313" key="12">
    <source>
        <dbReference type="EMBL" id="TBW72552.1"/>
    </source>
</evidence>
<evidence type="ECO:0000256" key="5">
    <source>
        <dbReference type="ARBA" id="ARBA00022519"/>
    </source>
</evidence>
<feature type="domain" description="ABC transporter" evidence="10">
    <location>
        <begin position="6"/>
        <end position="251"/>
    </location>
</feature>
<dbReference type="PANTHER" id="PTHR43297:SF14">
    <property type="entry name" value="ATPASE AAA-TYPE CORE DOMAIN-CONTAINING PROTEIN"/>
    <property type="match status" value="1"/>
</dbReference>
<keyword evidence="6" id="KW-0547">Nucleotide-binding</keyword>
<dbReference type="PANTHER" id="PTHR43297">
    <property type="entry name" value="OLIGOPEPTIDE TRANSPORT ATP-BINDING PROTEIN APPD"/>
    <property type="match status" value="1"/>
</dbReference>
<evidence type="ECO:0000256" key="6">
    <source>
        <dbReference type="ARBA" id="ARBA00022741"/>
    </source>
</evidence>
<keyword evidence="3" id="KW-0813">Transport</keyword>
<name>A0A133QCD5_STALU</name>
<dbReference type="InterPro" id="IPR050388">
    <property type="entry name" value="ABC_Ni/Peptide_Import"/>
</dbReference>
<evidence type="ECO:0000313" key="11">
    <source>
        <dbReference type="EMBL" id="KXA40544.1"/>
    </source>
</evidence>
<dbReference type="GO" id="GO:0005524">
    <property type="term" value="F:ATP binding"/>
    <property type="evidence" value="ECO:0007669"/>
    <property type="project" value="UniProtKB-KW"/>
</dbReference>
<keyword evidence="8" id="KW-1278">Translocase</keyword>
<dbReference type="eggNOG" id="COG0444">
    <property type="taxonomic scope" value="Bacteria"/>
</dbReference>
<accession>A0A133QCD5</accession>
<evidence type="ECO:0000256" key="8">
    <source>
        <dbReference type="ARBA" id="ARBA00022967"/>
    </source>
</evidence>
<dbReference type="PROSITE" id="PS50893">
    <property type="entry name" value="ABC_TRANSPORTER_2"/>
    <property type="match status" value="1"/>
</dbReference>
<dbReference type="Proteomes" id="UP000293637">
    <property type="component" value="Unassembled WGS sequence"/>
</dbReference>
<dbReference type="SMART" id="SM00382">
    <property type="entry name" value="AAA"/>
    <property type="match status" value="1"/>
</dbReference>
<keyword evidence="4" id="KW-1003">Cell membrane</keyword>
<evidence type="ECO:0000256" key="4">
    <source>
        <dbReference type="ARBA" id="ARBA00022475"/>
    </source>
</evidence>
<dbReference type="SUPFAM" id="SSF52540">
    <property type="entry name" value="P-loop containing nucleoside triphosphate hydrolases"/>
    <property type="match status" value="1"/>
</dbReference>
<dbReference type="AlphaFoldDB" id="A0A133QCD5"/>
<evidence type="ECO:0000256" key="1">
    <source>
        <dbReference type="ARBA" id="ARBA00004202"/>
    </source>
</evidence>
<dbReference type="NCBIfam" id="NF047576">
    <property type="entry name" value="opine_ATP_CntF"/>
    <property type="match status" value="1"/>
</dbReference>
<dbReference type="GeneID" id="58090878"/>
<dbReference type="Proteomes" id="UP000070063">
    <property type="component" value="Unassembled WGS sequence"/>
</dbReference>
<comment type="subcellular location">
    <subcellularLocation>
        <location evidence="1">Cell membrane</location>
        <topology evidence="1">Peripheral membrane protein</topology>
    </subcellularLocation>
</comment>
<organism evidence="12 14">
    <name type="scientific">Staphylococcus lugdunensis</name>
    <dbReference type="NCBI Taxonomy" id="28035"/>
    <lineage>
        <taxon>Bacteria</taxon>
        <taxon>Bacillati</taxon>
        <taxon>Bacillota</taxon>
        <taxon>Bacilli</taxon>
        <taxon>Bacillales</taxon>
        <taxon>Staphylococcaceae</taxon>
        <taxon>Staphylococcus</taxon>
    </lineage>
</organism>
<gene>
    <name evidence="12" type="ORF">EQ812_06140</name>
    <name evidence="11" type="ORF">HMPREF3225_00061</name>
</gene>
<keyword evidence="7 12" id="KW-0067">ATP-binding</keyword>
<dbReference type="GO" id="GO:0016887">
    <property type="term" value="F:ATP hydrolysis activity"/>
    <property type="evidence" value="ECO:0007669"/>
    <property type="project" value="InterPro"/>
</dbReference>
<sequence>MTRLNVHHLNIIDSWTGQALVSDVNFNVNSGETLGIIGESGSGKSITCKAIVGLNDDRLKVQGQINFESVDMLKLHDKQLKQYRGKEIAMIMQQGSRAFDPSSPVGKQMMETMQAHTSLGRQQVIDILVERMLYMKLQNPKQVLSMYPHMLSGGMLQRLMIALALALQPKLIIADEPTTALDTITQYEVLEAFNDMKQQMGCAMIFISHDLTVVNHVADHVAVMRAGRLVEQGTREAVLYHPQHAYTSYLLATKKKISDHFQRVMRGECNA</sequence>
<reference evidence="12 14" key="2">
    <citation type="journal article" date="2019" name="Sci. Transl. Med.">
        <title>Quorum sensing between bacterial species on the skin protects against epidermal injury in atopic dermatitis.</title>
        <authorList>
            <person name="Williams M.R."/>
        </authorList>
    </citation>
    <scope>NUCLEOTIDE SEQUENCE [LARGE SCALE GENOMIC DNA]</scope>
    <source>
        <strain evidence="12 14">E7</strain>
    </source>
</reference>
<dbReference type="GO" id="GO:0005886">
    <property type="term" value="C:plasma membrane"/>
    <property type="evidence" value="ECO:0007669"/>
    <property type="project" value="UniProtKB-SubCell"/>
</dbReference>